<feature type="compositionally biased region" description="Basic and acidic residues" evidence="1">
    <location>
        <begin position="726"/>
        <end position="743"/>
    </location>
</feature>
<protein>
    <submittedName>
        <fullName evidence="2">Uncharacterized protein</fullName>
    </submittedName>
</protein>
<feature type="compositionally biased region" description="Basic and acidic residues" evidence="1">
    <location>
        <begin position="154"/>
        <end position="191"/>
    </location>
</feature>
<proteinExistence type="predicted"/>
<evidence type="ECO:0000313" key="3">
    <source>
        <dbReference type="Proteomes" id="UP000785679"/>
    </source>
</evidence>
<feature type="region of interest" description="Disordered" evidence="1">
    <location>
        <begin position="1"/>
        <end position="289"/>
    </location>
</feature>
<keyword evidence="3" id="KW-1185">Reference proteome</keyword>
<feature type="compositionally biased region" description="Polar residues" evidence="1">
    <location>
        <begin position="693"/>
        <end position="702"/>
    </location>
</feature>
<feature type="compositionally biased region" description="Polar residues" evidence="1">
    <location>
        <begin position="126"/>
        <end position="150"/>
    </location>
</feature>
<feature type="compositionally biased region" description="Basic and acidic residues" evidence="1">
    <location>
        <begin position="660"/>
        <end position="672"/>
    </location>
</feature>
<feature type="compositionally biased region" description="Polar residues" evidence="1">
    <location>
        <begin position="46"/>
        <end position="57"/>
    </location>
</feature>
<feature type="region of interest" description="Disordered" evidence="1">
    <location>
        <begin position="627"/>
        <end position="883"/>
    </location>
</feature>
<dbReference type="EMBL" id="RRYP01001102">
    <property type="protein sequence ID" value="TNV86413.1"/>
    <property type="molecule type" value="Genomic_DNA"/>
</dbReference>
<feature type="compositionally biased region" description="Basic and acidic residues" evidence="1">
    <location>
        <begin position="34"/>
        <end position="43"/>
    </location>
</feature>
<feature type="compositionally biased region" description="Polar residues" evidence="1">
    <location>
        <begin position="270"/>
        <end position="279"/>
    </location>
</feature>
<feature type="compositionally biased region" description="Low complexity" evidence="1">
    <location>
        <begin position="233"/>
        <end position="250"/>
    </location>
</feature>
<name>A0A8J8P3U7_HALGN</name>
<feature type="compositionally biased region" description="Polar residues" evidence="1">
    <location>
        <begin position="818"/>
        <end position="831"/>
    </location>
</feature>
<organism evidence="2 3">
    <name type="scientific">Halteria grandinella</name>
    <dbReference type="NCBI Taxonomy" id="5974"/>
    <lineage>
        <taxon>Eukaryota</taxon>
        <taxon>Sar</taxon>
        <taxon>Alveolata</taxon>
        <taxon>Ciliophora</taxon>
        <taxon>Intramacronucleata</taxon>
        <taxon>Spirotrichea</taxon>
        <taxon>Stichotrichia</taxon>
        <taxon>Sporadotrichida</taxon>
        <taxon>Halteriidae</taxon>
        <taxon>Halteria</taxon>
    </lineage>
</organism>
<feature type="compositionally biased region" description="Polar residues" evidence="1">
    <location>
        <begin position="768"/>
        <end position="795"/>
    </location>
</feature>
<feature type="compositionally biased region" description="Polar residues" evidence="1">
    <location>
        <begin position="99"/>
        <end position="110"/>
    </location>
</feature>
<reference evidence="2" key="1">
    <citation type="submission" date="2019-06" db="EMBL/GenBank/DDBJ databases">
        <authorList>
            <person name="Zheng W."/>
        </authorList>
    </citation>
    <scope>NUCLEOTIDE SEQUENCE</scope>
    <source>
        <strain evidence="2">QDHG01</strain>
    </source>
</reference>
<dbReference type="AlphaFoldDB" id="A0A8J8P3U7"/>
<comment type="caution">
    <text evidence="2">The sequence shown here is derived from an EMBL/GenBank/DDBJ whole genome shotgun (WGS) entry which is preliminary data.</text>
</comment>
<gene>
    <name evidence="2" type="ORF">FGO68_gene12875</name>
</gene>
<evidence type="ECO:0000313" key="2">
    <source>
        <dbReference type="EMBL" id="TNV86413.1"/>
    </source>
</evidence>
<accession>A0A8J8P3U7</accession>
<sequence length="883" mass="101079">MEEPELQNQSSLQRVDNPSPMQVKTIPTTGGDPDPFRSKREINRTFYPSNNPFNSETPIKPLIKKKGDQQPPVGMLSDLTMKQPPPLTTNQRRLLEYDTPQQDNRESPQAMNIKRKRDMINGVDADQSTFVITQLPRQEAPSNMATNRNSLLAKGEDPDILEQRRQQQQRYQEELRRQIEERNQMQKENVGKRRPQSQFEEYEKTPPQQKQELQKPLHERRQSQQPTPDYYSQRPIQPPIQQQAYQKPPQSDYDLPPPLQGYQKVPLPTINPTSFTRKPSPQKHHTSKTPQMTIGLGVQNTGPILKQQQQQYFNPSNVLMFQKINSQIDIEMQQLRTQAQSQQRMMLLQIQNLHSEASKIRFEATNTLKTYETYTKRDQQNDYTPFNQQIGTGGGLSSVDTYKETRALIKAGESIMNQQSKHLNSQRGPSSYEPGKQHLQVQSKMYPLSQFTPNINVQGSFHLPKYDEIGGLVVRNQILQEKPVHLNQTPISNRPSNTPDTETIDKDDAFAALRDIERMTEQNEVDLHKYQSYTEKRYNTERFLEEMEMRREFGPELSVALEIEREDLLRRVDKRVEDGKLQANMLRSKDIVFELLEQSLVHENLDKIRRDLDEFSYKTRDASHLLSLPFVNPNPPKSMEQQQVADMTIKHSQQSPQESTEEKDQKEKESLIKLHQLPVLDFTEAPSGDDSDNLLNKISQPPLTSPPVVSSDENDIVKPSPPPPERNPDHIKSAFKLAQHDDDQYADDFAASGINSPAPERNEEHIKSASQLNNSTFNEGTNLHASFGVRNNNTKTVEHKEQAPAKALTIKSELNPPQDLSQPASSKNESLSLGLGDVKQSQEVGGMKKQASASRYDFFGGAAQQNVEKSNGKPDEIDDNYDF</sequence>
<feature type="compositionally biased region" description="Basic and acidic residues" evidence="1">
    <location>
        <begin position="212"/>
        <end position="222"/>
    </location>
</feature>
<evidence type="ECO:0000256" key="1">
    <source>
        <dbReference type="SAM" id="MobiDB-lite"/>
    </source>
</evidence>
<dbReference type="Proteomes" id="UP000785679">
    <property type="component" value="Unassembled WGS sequence"/>
</dbReference>
<feature type="compositionally biased region" description="Polar residues" evidence="1">
    <location>
        <begin position="1"/>
        <end position="28"/>
    </location>
</feature>
<feature type="compositionally biased region" description="Polar residues" evidence="1">
    <location>
        <begin position="639"/>
        <end position="658"/>
    </location>
</feature>